<evidence type="ECO:0000256" key="2">
    <source>
        <dbReference type="ARBA" id="ARBA00009130"/>
    </source>
</evidence>
<dbReference type="InterPro" id="IPR004099">
    <property type="entry name" value="Pyr_nucl-diS_OxRdtase_dimer"/>
</dbReference>
<organism evidence="9 10">
    <name type="scientific">Rapidithrix thailandica</name>
    <dbReference type="NCBI Taxonomy" id="413964"/>
    <lineage>
        <taxon>Bacteria</taxon>
        <taxon>Pseudomonadati</taxon>
        <taxon>Bacteroidota</taxon>
        <taxon>Cytophagia</taxon>
        <taxon>Cytophagales</taxon>
        <taxon>Flammeovirgaceae</taxon>
        <taxon>Rapidithrix</taxon>
    </lineage>
</organism>
<sequence length="570" mass="62760">MTPKRIIIVGGLSAGPSAAAKARRTDEHCEIILFEKTANISYATCGIPYALSGKISHRDQLMVVKPDLLRQRFNIDVRLNEPVVEIDPIRHKVYTTEGEYNYDKLIYAAGGNAVIPPIGKLELFEAWSPCKTLEHFDKIVREGVLANAKHITIAGAGLIGVEVAENLFKAGKEVSLVEMAPTILPAFETKFSLMAKHLLAEKCITLYTGKKINYIDPQTSILYLDDDKSIETDYLLIGTGVRPNTELLTSKGAVALKNGALLVNEKMETNLPDIYAAGDCASLKNLVTGEHSFFPMGTHSNKGGRTAGANAAGGKEQFKGANSTAILKIFEYTLGKTGCTPRELESKGIPFQSTFFITQATPGFYPDSSDIFVEIYHHTETHQLLGAQVFGKRGVDKRVDVFSTCIYAKLTIDELPQLDLAYAPPFSPAKDPVIVAGYIASNLQRKQFNLIDSIQLQRILSSHPSSAFTLLDVRNPEELLRHGQILTAHNIPLDTLREHIQTLDSTQPIIVYCQKGLRGYLACLILQHYGFEDVRNLAGGYTAWQQITNPLEEKKPNNPSPKPKVAKQLP</sequence>
<evidence type="ECO:0000259" key="8">
    <source>
        <dbReference type="PROSITE" id="PS50206"/>
    </source>
</evidence>
<evidence type="ECO:0000256" key="7">
    <source>
        <dbReference type="SAM" id="MobiDB-lite"/>
    </source>
</evidence>
<dbReference type="Gene3D" id="3.40.250.10">
    <property type="entry name" value="Rhodanese-like domain"/>
    <property type="match status" value="1"/>
</dbReference>
<dbReference type="InterPro" id="IPR016156">
    <property type="entry name" value="FAD/NAD-linked_Rdtase_dimer_sf"/>
</dbReference>
<dbReference type="PANTHER" id="PTHR43429">
    <property type="entry name" value="PYRIDINE NUCLEOTIDE-DISULFIDE OXIDOREDUCTASE DOMAIN-CONTAINING"/>
    <property type="match status" value="1"/>
</dbReference>
<proteinExistence type="inferred from homology"/>
<evidence type="ECO:0000256" key="4">
    <source>
        <dbReference type="ARBA" id="ARBA00022827"/>
    </source>
</evidence>
<name>A0AAW9RYU2_9BACT</name>
<comment type="caution">
    <text evidence="9">The sequence shown here is derived from an EMBL/GenBank/DDBJ whole genome shotgun (WGS) entry which is preliminary data.</text>
</comment>
<evidence type="ECO:0000256" key="3">
    <source>
        <dbReference type="ARBA" id="ARBA00022630"/>
    </source>
</evidence>
<dbReference type="SUPFAM" id="SSF51905">
    <property type="entry name" value="FAD/NAD(P)-binding domain"/>
    <property type="match status" value="2"/>
</dbReference>
<dbReference type="Pfam" id="PF00581">
    <property type="entry name" value="Rhodanese"/>
    <property type="match status" value="1"/>
</dbReference>
<evidence type="ECO:0000256" key="1">
    <source>
        <dbReference type="ARBA" id="ARBA00001974"/>
    </source>
</evidence>
<feature type="domain" description="Rhodanese" evidence="8">
    <location>
        <begin position="464"/>
        <end position="553"/>
    </location>
</feature>
<dbReference type="PRINTS" id="PR00368">
    <property type="entry name" value="FADPNR"/>
</dbReference>
<evidence type="ECO:0000256" key="6">
    <source>
        <dbReference type="ARBA" id="ARBA00023284"/>
    </source>
</evidence>
<comment type="cofactor">
    <cofactor evidence="1">
        <name>FAD</name>
        <dbReference type="ChEBI" id="CHEBI:57692"/>
    </cofactor>
</comment>
<dbReference type="InterPro" id="IPR023753">
    <property type="entry name" value="FAD/NAD-binding_dom"/>
</dbReference>
<comment type="similarity">
    <text evidence="2">Belongs to the class-III pyridine nucleotide-disulfide oxidoreductase family.</text>
</comment>
<dbReference type="Pfam" id="PF02852">
    <property type="entry name" value="Pyr_redox_dim"/>
    <property type="match status" value="1"/>
</dbReference>
<accession>A0AAW9RYU2</accession>
<dbReference type="InterPro" id="IPR036188">
    <property type="entry name" value="FAD/NAD-bd_sf"/>
</dbReference>
<dbReference type="PROSITE" id="PS50206">
    <property type="entry name" value="RHODANESE_3"/>
    <property type="match status" value="1"/>
</dbReference>
<evidence type="ECO:0000313" key="9">
    <source>
        <dbReference type="EMBL" id="MEN7546577.1"/>
    </source>
</evidence>
<protein>
    <submittedName>
        <fullName evidence="9">FAD-dependent oxidoreductase</fullName>
    </submittedName>
</protein>
<dbReference type="AlphaFoldDB" id="A0AAW9RYU2"/>
<dbReference type="PANTHER" id="PTHR43429:SF1">
    <property type="entry name" value="NAD(P)H SULFUR OXIDOREDUCTASE (COA-DEPENDENT)"/>
    <property type="match status" value="1"/>
</dbReference>
<keyword evidence="6" id="KW-0676">Redox-active center</keyword>
<dbReference type="SUPFAM" id="SSF55424">
    <property type="entry name" value="FAD/NAD-linked reductases, dimerisation (C-terminal) domain"/>
    <property type="match status" value="1"/>
</dbReference>
<dbReference type="Pfam" id="PF07992">
    <property type="entry name" value="Pyr_redox_2"/>
    <property type="match status" value="1"/>
</dbReference>
<dbReference type="SUPFAM" id="SSF52821">
    <property type="entry name" value="Rhodanese/Cell cycle control phosphatase"/>
    <property type="match status" value="1"/>
</dbReference>
<dbReference type="PRINTS" id="PR00411">
    <property type="entry name" value="PNDRDTASEI"/>
</dbReference>
<keyword evidence="3" id="KW-0285">Flavoprotein</keyword>
<dbReference type="RefSeq" id="WP_346819361.1">
    <property type="nucleotide sequence ID" value="NZ_JBDKWZ010000001.1"/>
</dbReference>
<dbReference type="InterPro" id="IPR036873">
    <property type="entry name" value="Rhodanese-like_dom_sf"/>
</dbReference>
<keyword evidence="4" id="KW-0274">FAD</keyword>
<gene>
    <name evidence="9" type="ORF">AAG747_01580</name>
</gene>
<dbReference type="InterPro" id="IPR050260">
    <property type="entry name" value="FAD-bd_OxRdtase"/>
</dbReference>
<dbReference type="SMART" id="SM00450">
    <property type="entry name" value="RHOD"/>
    <property type="match status" value="1"/>
</dbReference>
<evidence type="ECO:0000313" key="10">
    <source>
        <dbReference type="Proteomes" id="UP001403385"/>
    </source>
</evidence>
<dbReference type="EMBL" id="JBDKWZ010000001">
    <property type="protein sequence ID" value="MEN7546577.1"/>
    <property type="molecule type" value="Genomic_DNA"/>
</dbReference>
<keyword evidence="10" id="KW-1185">Reference proteome</keyword>
<dbReference type="Proteomes" id="UP001403385">
    <property type="component" value="Unassembled WGS sequence"/>
</dbReference>
<feature type="region of interest" description="Disordered" evidence="7">
    <location>
        <begin position="550"/>
        <end position="570"/>
    </location>
</feature>
<dbReference type="GO" id="GO:0016491">
    <property type="term" value="F:oxidoreductase activity"/>
    <property type="evidence" value="ECO:0007669"/>
    <property type="project" value="UniProtKB-KW"/>
</dbReference>
<dbReference type="Gene3D" id="3.50.50.60">
    <property type="entry name" value="FAD/NAD(P)-binding domain"/>
    <property type="match status" value="2"/>
</dbReference>
<keyword evidence="5" id="KW-0560">Oxidoreductase</keyword>
<dbReference type="InterPro" id="IPR001763">
    <property type="entry name" value="Rhodanese-like_dom"/>
</dbReference>
<evidence type="ECO:0000256" key="5">
    <source>
        <dbReference type="ARBA" id="ARBA00023002"/>
    </source>
</evidence>
<reference evidence="9 10" key="1">
    <citation type="submission" date="2024-04" db="EMBL/GenBank/DDBJ databases">
        <title>Novel genus in family Flammeovirgaceae.</title>
        <authorList>
            <person name="Nguyen T.H."/>
            <person name="Vuong T.Q."/>
            <person name="Le H."/>
            <person name="Kim S.-G."/>
        </authorList>
    </citation>
    <scope>NUCLEOTIDE SEQUENCE [LARGE SCALE GENOMIC DNA]</scope>
    <source>
        <strain evidence="9 10">JCM 23209</strain>
    </source>
</reference>